<organism evidence="2 3">
    <name type="scientific">Zobellella endophytica</name>
    <dbReference type="NCBI Taxonomy" id="2116700"/>
    <lineage>
        <taxon>Bacteria</taxon>
        <taxon>Pseudomonadati</taxon>
        <taxon>Pseudomonadota</taxon>
        <taxon>Gammaproteobacteria</taxon>
        <taxon>Aeromonadales</taxon>
        <taxon>Aeromonadaceae</taxon>
        <taxon>Zobellella</taxon>
    </lineage>
</organism>
<dbReference type="AlphaFoldDB" id="A0A2P7R2D3"/>
<evidence type="ECO:0000313" key="2">
    <source>
        <dbReference type="EMBL" id="PSJ44369.1"/>
    </source>
</evidence>
<proteinExistence type="predicted"/>
<dbReference type="RefSeq" id="WP_106730253.1">
    <property type="nucleotide sequence ID" value="NZ_PXYG01000006.1"/>
</dbReference>
<name>A0A2P7R2D3_9GAMM</name>
<dbReference type="PROSITE" id="PS51257">
    <property type="entry name" value="PROKAR_LIPOPROTEIN"/>
    <property type="match status" value="1"/>
</dbReference>
<protein>
    <recommendedName>
        <fullName evidence="4">TM2 domain-containing protein</fullName>
    </recommendedName>
</protein>
<sequence>MKMKSLLLATLVASLSTGCASGLNSMQKREYQAFKQNNVLVEEKKPTTGAVLGILPGGGSFYAREPGLGIVNLLMWPVSVLWDPISGYEGAMEINYDITKQKLQRDKDQEVSKLDEKLAMGQIDNTEYVLAKRQIEQKYSFE</sequence>
<gene>
    <name evidence="2" type="ORF">C7H85_13655</name>
</gene>
<dbReference type="EMBL" id="PXYG01000006">
    <property type="protein sequence ID" value="PSJ44369.1"/>
    <property type="molecule type" value="Genomic_DNA"/>
</dbReference>
<evidence type="ECO:0008006" key="4">
    <source>
        <dbReference type="Google" id="ProtNLM"/>
    </source>
</evidence>
<dbReference type="OrthoDB" id="6215439at2"/>
<keyword evidence="3" id="KW-1185">Reference proteome</keyword>
<evidence type="ECO:0000313" key="3">
    <source>
        <dbReference type="Proteomes" id="UP000240243"/>
    </source>
</evidence>
<keyword evidence="1" id="KW-0732">Signal</keyword>
<feature type="chain" id="PRO_5015137330" description="TM2 domain-containing protein" evidence="1">
    <location>
        <begin position="21"/>
        <end position="142"/>
    </location>
</feature>
<evidence type="ECO:0000256" key="1">
    <source>
        <dbReference type="SAM" id="SignalP"/>
    </source>
</evidence>
<comment type="caution">
    <text evidence="2">The sequence shown here is derived from an EMBL/GenBank/DDBJ whole genome shotgun (WGS) entry which is preliminary data.</text>
</comment>
<accession>A0A2P7R2D3</accession>
<feature type="signal peptide" evidence="1">
    <location>
        <begin position="1"/>
        <end position="20"/>
    </location>
</feature>
<dbReference type="Proteomes" id="UP000240243">
    <property type="component" value="Unassembled WGS sequence"/>
</dbReference>
<reference evidence="2 3" key="1">
    <citation type="submission" date="2018-03" db="EMBL/GenBank/DDBJ databases">
        <title>The draft genome of Zobellella sp. 59N8.</title>
        <authorList>
            <person name="Liu L."/>
            <person name="Li L."/>
            <person name="Zhang X."/>
            <person name="Liang L."/>
            <person name="Wang T."/>
        </authorList>
    </citation>
    <scope>NUCLEOTIDE SEQUENCE [LARGE SCALE GENOMIC DNA]</scope>
    <source>
        <strain evidence="2 3">59N8</strain>
    </source>
</reference>